<organism evidence="2 3">
    <name type="scientific">Oedothorax gibbosus</name>
    <dbReference type="NCBI Taxonomy" id="931172"/>
    <lineage>
        <taxon>Eukaryota</taxon>
        <taxon>Metazoa</taxon>
        <taxon>Ecdysozoa</taxon>
        <taxon>Arthropoda</taxon>
        <taxon>Chelicerata</taxon>
        <taxon>Arachnida</taxon>
        <taxon>Araneae</taxon>
        <taxon>Araneomorphae</taxon>
        <taxon>Entelegynae</taxon>
        <taxon>Araneoidea</taxon>
        <taxon>Linyphiidae</taxon>
        <taxon>Erigoninae</taxon>
        <taxon>Oedothorax</taxon>
    </lineage>
</organism>
<evidence type="ECO:0000313" key="2">
    <source>
        <dbReference type="EMBL" id="KAG8175593.1"/>
    </source>
</evidence>
<name>A0AAV6TVC5_9ARAC</name>
<feature type="region of interest" description="Disordered" evidence="1">
    <location>
        <begin position="417"/>
        <end position="439"/>
    </location>
</feature>
<dbReference type="EMBL" id="JAFNEN010000982">
    <property type="protein sequence ID" value="KAG8175593.1"/>
    <property type="molecule type" value="Genomic_DNA"/>
</dbReference>
<sequence length="874" mass="97630">MGRKSGDLVPFFKEALATSKYINLNLVENANNTCMLYFPRMSPVMSRGCQHILKDWEILRKREYIYSESYSLARQRMQSDIRQSDFLEFISSTRGKIIFQFLEPGEVIEKKLKKKRKSSKIKSNEKEDLNTMDHSPSSSSGYSSGEGSPANCGINKENGHAPLPTPQLDHDYTALGYGALGNPIQKVDQHVENERPPLTNEALIFKNDVDSVCDTESFSVTNKASSSMNNEDPEDVSLDELYKINNFVVTDTEKYEEIMQAYMESINSAENSDEAALLSKFLSDTVNYEVKKLMESTNAVENTREIHCPSNFVPDTVSNEARMHTSQQQLPNNLESTKAVVNTASDIQQVLPSNFDTSEIVPQWEHFSHLSFLDDVDVQLETVSNFKRSAAISEQTSGPGNSSASQVHESTMNLSFEEQELHEEPIPSSAQIFEPRPKKAETTNSVMAKVAAALETKAKMGRKSGDLVPFFKEALATSKYINNLNFVENATNTCMLYFPRMSPTLSRGCQHILKDWENLKKREYIYSASYSSAKQRIKSDIRQSDYLKFISSEGGNIIFQFLEPGEVNEKKLKKKMKRKSPSKIKSKEDDDLNTMDHSPSSSSGYSSGEGSPANCGINKENGHAPLPTPQLDHDYTALGYGALGNPIQNVDQHVENERPPLTNEALIFRNDVDSVCGTESFSVTNKASSSMNNEDPEDVSLDALYKIKDFVVTGTEKHKEIMQEYMESINSAENSDEAALLSKFLSDTVNYEVKMKKLMESTNAVENTTREIHCPSNFVPDTVSYEASMHAPQQQLSNNLESTKAVENTASDIQQVLPSDFGAIMCLDEAATEPLSKLLPNNNSKVCLKCREMIHSMISPTTGCLNLCTGFVHH</sequence>
<feature type="compositionally biased region" description="Basic and acidic residues" evidence="1">
    <location>
        <begin position="122"/>
        <end position="131"/>
    </location>
</feature>
<feature type="compositionally biased region" description="Basic residues" evidence="1">
    <location>
        <begin position="571"/>
        <end position="584"/>
    </location>
</feature>
<evidence type="ECO:0000256" key="1">
    <source>
        <dbReference type="SAM" id="MobiDB-lite"/>
    </source>
</evidence>
<feature type="region of interest" description="Disordered" evidence="1">
    <location>
        <begin position="571"/>
        <end position="633"/>
    </location>
</feature>
<keyword evidence="3" id="KW-1185">Reference proteome</keyword>
<gene>
    <name evidence="2" type="ORF">JTE90_013412</name>
</gene>
<protein>
    <submittedName>
        <fullName evidence="2">Uncharacterized protein</fullName>
    </submittedName>
</protein>
<comment type="caution">
    <text evidence="2">The sequence shown here is derived from an EMBL/GenBank/DDBJ whole genome shotgun (WGS) entry which is preliminary data.</text>
</comment>
<reference evidence="2 3" key="1">
    <citation type="journal article" date="2022" name="Nat. Ecol. Evol.">
        <title>A masculinizing supergene underlies an exaggerated male reproductive morph in a spider.</title>
        <authorList>
            <person name="Hendrickx F."/>
            <person name="De Corte Z."/>
            <person name="Sonet G."/>
            <person name="Van Belleghem S.M."/>
            <person name="Kostlbacher S."/>
            <person name="Vangestel C."/>
        </authorList>
    </citation>
    <scope>NUCLEOTIDE SEQUENCE [LARGE SCALE GENOMIC DNA]</scope>
    <source>
        <strain evidence="2">W744_W776</strain>
    </source>
</reference>
<feature type="region of interest" description="Disordered" evidence="1">
    <location>
        <begin position="391"/>
        <end position="410"/>
    </location>
</feature>
<feature type="compositionally biased region" description="Low complexity" evidence="1">
    <location>
        <begin position="598"/>
        <end position="611"/>
    </location>
</feature>
<evidence type="ECO:0000313" key="3">
    <source>
        <dbReference type="Proteomes" id="UP000827092"/>
    </source>
</evidence>
<proteinExistence type="predicted"/>
<dbReference type="AlphaFoldDB" id="A0AAV6TVC5"/>
<feature type="compositionally biased region" description="Low complexity" evidence="1">
    <location>
        <begin position="135"/>
        <end position="148"/>
    </location>
</feature>
<feature type="region of interest" description="Disordered" evidence="1">
    <location>
        <begin position="113"/>
        <end position="170"/>
    </location>
</feature>
<accession>A0AAV6TVC5</accession>
<dbReference type="Proteomes" id="UP000827092">
    <property type="component" value="Unassembled WGS sequence"/>
</dbReference>